<feature type="transmembrane region" description="Helical" evidence="7">
    <location>
        <begin position="36"/>
        <end position="63"/>
    </location>
</feature>
<evidence type="ECO:0000313" key="9">
    <source>
        <dbReference type="Proteomes" id="UP000429595"/>
    </source>
</evidence>
<reference evidence="8 9" key="1">
    <citation type="submission" date="2019-10" db="EMBL/GenBank/DDBJ databases">
        <title>Bacillus aerolatum sp. nov., isolated from bioaerosol of sport playgrounds.</title>
        <authorList>
            <person name="Chen P."/>
            <person name="Zhang G."/>
        </authorList>
    </citation>
    <scope>NUCLEOTIDE SEQUENCE [LARGE SCALE GENOMIC DNA]</scope>
    <source>
        <strain evidence="8 9">CX253</strain>
    </source>
</reference>
<organism evidence="8 9">
    <name type="scientific">Bacillus aerolatus</name>
    <dbReference type="NCBI Taxonomy" id="2653354"/>
    <lineage>
        <taxon>Bacteria</taxon>
        <taxon>Bacillati</taxon>
        <taxon>Bacillota</taxon>
        <taxon>Bacilli</taxon>
        <taxon>Bacillales</taxon>
        <taxon>Bacillaceae</taxon>
        <taxon>Bacillus</taxon>
    </lineage>
</organism>
<feature type="transmembrane region" description="Helical" evidence="7">
    <location>
        <begin position="401"/>
        <end position="420"/>
    </location>
</feature>
<comment type="caution">
    <text evidence="8">The sequence shown here is derived from an EMBL/GenBank/DDBJ whole genome shotgun (WGS) entry which is preliminary data.</text>
</comment>
<protein>
    <submittedName>
        <fullName evidence="8">Amino acid permease</fullName>
    </submittedName>
</protein>
<keyword evidence="3 7" id="KW-0812">Transmembrane</keyword>
<dbReference type="Proteomes" id="UP000429595">
    <property type="component" value="Unassembled WGS sequence"/>
</dbReference>
<evidence type="ECO:0000256" key="1">
    <source>
        <dbReference type="ARBA" id="ARBA00004651"/>
    </source>
</evidence>
<evidence type="ECO:0000256" key="7">
    <source>
        <dbReference type="SAM" id="Phobius"/>
    </source>
</evidence>
<evidence type="ECO:0000256" key="3">
    <source>
        <dbReference type="ARBA" id="ARBA00022692"/>
    </source>
</evidence>
<evidence type="ECO:0000256" key="5">
    <source>
        <dbReference type="ARBA" id="ARBA00023136"/>
    </source>
</evidence>
<keyword evidence="2" id="KW-1003">Cell membrane</keyword>
<dbReference type="GO" id="GO:0005886">
    <property type="term" value="C:plasma membrane"/>
    <property type="evidence" value="ECO:0007669"/>
    <property type="project" value="UniProtKB-SubCell"/>
</dbReference>
<dbReference type="PANTHER" id="PTHR42770">
    <property type="entry name" value="AMINO ACID TRANSPORTER-RELATED"/>
    <property type="match status" value="1"/>
</dbReference>
<keyword evidence="9" id="KW-1185">Reference proteome</keyword>
<feature type="transmembrane region" description="Helical" evidence="7">
    <location>
        <begin position="135"/>
        <end position="156"/>
    </location>
</feature>
<keyword evidence="5 7" id="KW-0472">Membrane</keyword>
<evidence type="ECO:0000256" key="2">
    <source>
        <dbReference type="ARBA" id="ARBA00022475"/>
    </source>
</evidence>
<feature type="transmembrane region" description="Helical" evidence="7">
    <location>
        <begin position="12"/>
        <end position="30"/>
    </location>
</feature>
<accession>A0A6I1FJH1</accession>
<feature type="compositionally biased region" description="Basic and acidic residues" evidence="6">
    <location>
        <begin position="460"/>
        <end position="471"/>
    </location>
</feature>
<proteinExistence type="predicted"/>
<dbReference type="EMBL" id="WEIO01000001">
    <property type="protein sequence ID" value="KAB7708838.1"/>
    <property type="molecule type" value="Genomic_DNA"/>
</dbReference>
<feature type="region of interest" description="Disordered" evidence="6">
    <location>
        <begin position="452"/>
        <end position="471"/>
    </location>
</feature>
<feature type="transmembrane region" description="Helical" evidence="7">
    <location>
        <begin position="163"/>
        <end position="185"/>
    </location>
</feature>
<feature type="transmembrane region" description="Helical" evidence="7">
    <location>
        <begin position="335"/>
        <end position="353"/>
    </location>
</feature>
<keyword evidence="4 7" id="KW-1133">Transmembrane helix</keyword>
<feature type="transmembrane region" description="Helical" evidence="7">
    <location>
        <begin position="426"/>
        <end position="446"/>
    </location>
</feature>
<name>A0A6I1FJH1_9BACI</name>
<evidence type="ECO:0000256" key="4">
    <source>
        <dbReference type="ARBA" id="ARBA00022989"/>
    </source>
</evidence>
<feature type="transmembrane region" description="Helical" evidence="7">
    <location>
        <begin position="238"/>
        <end position="261"/>
    </location>
</feature>
<dbReference type="GO" id="GO:0022857">
    <property type="term" value="F:transmembrane transporter activity"/>
    <property type="evidence" value="ECO:0007669"/>
    <property type="project" value="InterPro"/>
</dbReference>
<dbReference type="PANTHER" id="PTHR42770:SF7">
    <property type="entry name" value="MEMBRANE PROTEIN"/>
    <property type="match status" value="1"/>
</dbReference>
<dbReference type="Gene3D" id="1.20.1740.10">
    <property type="entry name" value="Amino acid/polyamine transporter I"/>
    <property type="match status" value="1"/>
</dbReference>
<evidence type="ECO:0000256" key="6">
    <source>
        <dbReference type="SAM" id="MobiDB-lite"/>
    </source>
</evidence>
<dbReference type="InterPro" id="IPR002293">
    <property type="entry name" value="AA/rel_permease1"/>
</dbReference>
<feature type="transmembrane region" description="Helical" evidence="7">
    <location>
        <begin position="289"/>
        <end position="314"/>
    </location>
</feature>
<gene>
    <name evidence="8" type="ORF">F9802_01450</name>
</gene>
<feature type="transmembrane region" description="Helical" evidence="7">
    <location>
        <begin position="84"/>
        <end position="115"/>
    </location>
</feature>
<feature type="transmembrane region" description="Helical" evidence="7">
    <location>
        <begin position="359"/>
        <end position="381"/>
    </location>
</feature>
<feature type="transmembrane region" description="Helical" evidence="7">
    <location>
        <begin position="197"/>
        <end position="218"/>
    </location>
</feature>
<comment type="subcellular location">
    <subcellularLocation>
        <location evidence="1">Cell membrane</location>
        <topology evidence="1">Multi-pass membrane protein</topology>
    </subcellularLocation>
</comment>
<dbReference type="Pfam" id="PF13520">
    <property type="entry name" value="AA_permease_2"/>
    <property type="match status" value="1"/>
</dbReference>
<dbReference type="AlphaFoldDB" id="A0A6I1FJH1"/>
<evidence type="ECO:0000313" key="8">
    <source>
        <dbReference type="EMBL" id="KAB7708838.1"/>
    </source>
</evidence>
<dbReference type="PIRSF" id="PIRSF006060">
    <property type="entry name" value="AA_transporter"/>
    <property type="match status" value="1"/>
</dbReference>
<dbReference type="RefSeq" id="WP_152149365.1">
    <property type="nucleotide sequence ID" value="NZ_WEIO01000001.1"/>
</dbReference>
<sequence>MEKQQDFNKVLSRLDVLVLAFGAMIGWGWVVLSGDWILKAGSIGSIIAFLLGGVLVICVGLTYAEMTTVFPKTGGAYHFLKETIGVKAAFIVAWALLLGYISVVAFEAVALPTVVEYIFPNYQKGYLWTLAGWDVYFSWAAIGMAGSIIVTIINWIGVKQAAFLQIVLTLLLTAIGLMLVFGATFGGGEIQNMDPLFVGGAAGVMGVMIMTPFLFVGFDVIPQVAEEMNIPMKAIGRIIILSVSFAVLWYVLIIYGVSLSLGPDELTNSSLATADAMGAAFGSPLFAKILILGGIAGILTSWNAFIIGGSRIMYAMAQDGALPAWFGKIHPKYKTPANAILVIGLLSTLSPLLGRPALVWFVDAGGLAIVLAYFMVSIAFLWLRKNKPELARPFKAGKSSFIGWASLILTVGFIILYMPGMPSALIWPYEWIITLAWWAVGFYFLFKKSSPATPELSNDEVTKNDSTRNIN</sequence>
<dbReference type="InterPro" id="IPR050367">
    <property type="entry name" value="APC_superfamily"/>
</dbReference>